<dbReference type="SUPFAM" id="SSF47459">
    <property type="entry name" value="HLH, helix-loop-helix DNA-binding domain"/>
    <property type="match status" value="1"/>
</dbReference>
<dbReference type="PROSITE" id="PS50888">
    <property type="entry name" value="BHLH"/>
    <property type="match status" value="1"/>
</dbReference>
<evidence type="ECO:0000259" key="2">
    <source>
        <dbReference type="PROSITE" id="PS50888"/>
    </source>
</evidence>
<proteinExistence type="predicted"/>
<dbReference type="AlphaFoldDB" id="A0AA85JTB9"/>
<keyword evidence="3" id="KW-1185">Reference proteome</keyword>
<evidence type="ECO:0000256" key="1">
    <source>
        <dbReference type="SAM" id="MobiDB-lite"/>
    </source>
</evidence>
<accession>A0AA85JTB9</accession>
<dbReference type="GO" id="GO:0000981">
    <property type="term" value="F:DNA-binding transcription factor activity, RNA polymerase II-specific"/>
    <property type="evidence" value="ECO:0007669"/>
    <property type="project" value="TreeGrafter"/>
</dbReference>
<organism evidence="3 4">
    <name type="scientific">Trichobilharzia regenti</name>
    <name type="common">Nasal bird schistosome</name>
    <dbReference type="NCBI Taxonomy" id="157069"/>
    <lineage>
        <taxon>Eukaryota</taxon>
        <taxon>Metazoa</taxon>
        <taxon>Spiralia</taxon>
        <taxon>Lophotrochozoa</taxon>
        <taxon>Platyhelminthes</taxon>
        <taxon>Trematoda</taxon>
        <taxon>Digenea</taxon>
        <taxon>Strigeidida</taxon>
        <taxon>Schistosomatoidea</taxon>
        <taxon>Schistosomatidae</taxon>
        <taxon>Trichobilharzia</taxon>
    </lineage>
</organism>
<evidence type="ECO:0000313" key="4">
    <source>
        <dbReference type="WBParaSite" id="TREG1_35160.1"/>
    </source>
</evidence>
<dbReference type="WBParaSite" id="TREG1_35160.1">
    <property type="protein sequence ID" value="TREG1_35160.1"/>
    <property type="gene ID" value="TREG1_35160"/>
</dbReference>
<dbReference type="PANTHER" id="PTHR23349">
    <property type="entry name" value="BASIC HELIX-LOOP-HELIX TRANSCRIPTION FACTOR, TWIST"/>
    <property type="match status" value="1"/>
</dbReference>
<feature type="domain" description="BHLH" evidence="2">
    <location>
        <begin position="91"/>
        <end position="155"/>
    </location>
</feature>
<name>A0AA85JTB9_TRIRE</name>
<dbReference type="Pfam" id="PF00010">
    <property type="entry name" value="HLH"/>
    <property type="match status" value="1"/>
</dbReference>
<dbReference type="InterPro" id="IPR050283">
    <property type="entry name" value="E-box_TF_Regulators"/>
</dbReference>
<dbReference type="Gene3D" id="4.10.280.10">
    <property type="entry name" value="Helix-loop-helix DNA-binding domain"/>
    <property type="match status" value="1"/>
</dbReference>
<dbReference type="InterPro" id="IPR036638">
    <property type="entry name" value="HLH_DNA-bd_sf"/>
</dbReference>
<evidence type="ECO:0000313" key="3">
    <source>
        <dbReference type="Proteomes" id="UP000050795"/>
    </source>
</evidence>
<sequence>MNYTQPAAILTSDPVISKNLYSSMIMNNSSNVNMTVSNMKKTEPRLCDTVKLIEHLTEENNNNNDNSNQPVDKAKKQRYREHQRRQRASLQYRNAHAARERQRVAEFNKAFKKLHSLLPTSVNTTNNNNNNNNQSGRRLSKLQILRLCSSYICYLTWILYGDYCSSSYV</sequence>
<reference evidence="4" key="2">
    <citation type="submission" date="2023-11" db="UniProtKB">
        <authorList>
            <consortium name="WormBaseParasite"/>
        </authorList>
    </citation>
    <scope>IDENTIFICATION</scope>
</reference>
<dbReference type="GO" id="GO:0046983">
    <property type="term" value="F:protein dimerization activity"/>
    <property type="evidence" value="ECO:0007669"/>
    <property type="project" value="InterPro"/>
</dbReference>
<dbReference type="InterPro" id="IPR011598">
    <property type="entry name" value="bHLH_dom"/>
</dbReference>
<dbReference type="GO" id="GO:0000977">
    <property type="term" value="F:RNA polymerase II transcription regulatory region sequence-specific DNA binding"/>
    <property type="evidence" value="ECO:0007669"/>
    <property type="project" value="TreeGrafter"/>
</dbReference>
<protein>
    <recommendedName>
        <fullName evidence="2">BHLH domain-containing protein</fullName>
    </recommendedName>
</protein>
<dbReference type="GO" id="GO:0032502">
    <property type="term" value="P:developmental process"/>
    <property type="evidence" value="ECO:0007669"/>
    <property type="project" value="TreeGrafter"/>
</dbReference>
<dbReference type="SMART" id="SM00353">
    <property type="entry name" value="HLH"/>
    <property type="match status" value="1"/>
</dbReference>
<feature type="compositionally biased region" description="Basic residues" evidence="1">
    <location>
        <begin position="75"/>
        <end position="87"/>
    </location>
</feature>
<reference evidence="3" key="1">
    <citation type="submission" date="2022-06" db="EMBL/GenBank/DDBJ databases">
        <authorList>
            <person name="Berger JAMES D."/>
            <person name="Berger JAMES D."/>
        </authorList>
    </citation>
    <scope>NUCLEOTIDE SEQUENCE [LARGE SCALE GENOMIC DNA]</scope>
</reference>
<dbReference type="Proteomes" id="UP000050795">
    <property type="component" value="Unassembled WGS sequence"/>
</dbReference>
<feature type="region of interest" description="Disordered" evidence="1">
    <location>
        <begin position="57"/>
        <end position="94"/>
    </location>
</feature>
<dbReference type="PANTHER" id="PTHR23349:SF111">
    <property type="entry name" value="BHLH DOMAIN-CONTAINING PROTEIN"/>
    <property type="match status" value="1"/>
</dbReference>